<evidence type="ECO:0000256" key="2">
    <source>
        <dbReference type="ARBA" id="ARBA00001964"/>
    </source>
</evidence>
<keyword evidence="5" id="KW-0479">Metal-binding</keyword>
<organism evidence="10 11">
    <name type="scientific">Candidatus Saganbacteria bacterium</name>
    <dbReference type="NCBI Taxonomy" id="2575572"/>
    <lineage>
        <taxon>Bacteria</taxon>
        <taxon>Bacillati</taxon>
        <taxon>Saganbacteria</taxon>
    </lineage>
</organism>
<evidence type="ECO:0000256" key="3">
    <source>
        <dbReference type="ARBA" id="ARBA00011738"/>
    </source>
</evidence>
<dbReference type="Pfam" id="PF13292">
    <property type="entry name" value="DXP_synthase_N"/>
    <property type="match status" value="1"/>
</dbReference>
<evidence type="ECO:0000256" key="4">
    <source>
        <dbReference type="ARBA" id="ARBA00022679"/>
    </source>
</evidence>
<sequence>MPTLLDKIKLPETLRELSAKQLEQIAAEVRRKIIEVTSMTGGHVASSLGAVELAVSLHAVFESPKDKILWDVGHQAYAHKILTGRLDRFETLRRRGGISGFPNAAESPHDIFTVGHASTSISQALGLVKARDLKGEKHSVAAVIGDGSLSGGLAFEGVNNVDGLKSNLIVILNDNEMSISKNVGAIASYLTQVATSDTYNELRNRIERLVKRIPRVGVPLFEAARKLKDRTKHLVVSFRVDVIFEELGFKYFGPIDGHNIPLIISTLHHAKEIPGPVLIHVLTRKGKGFPPAEKEPTRFHGTGPYDALTGEPINGNGKPTYTSVFGKTMLWLAETDSKIAGVTAAMIDGTGLEEFARCFPTRFFDVGIAEEHAVTFAGALARGGQRPVVAIYSTFLQRAYDEIMHDVCLQNLPVVFAVDRAGIVGEDGATHNGIFDMAYLRCLPNMTVMAPKD</sequence>
<comment type="caution">
    <text evidence="10">The sequence shown here is derived from an EMBL/GenBank/DDBJ whole genome shotgun (WGS) entry which is preliminary data.</text>
</comment>
<dbReference type="PROSITE" id="PS00802">
    <property type="entry name" value="TRANSKETOLASE_2"/>
    <property type="match status" value="1"/>
</dbReference>
<accession>A0A9D6UMJ2</accession>
<dbReference type="InterPro" id="IPR020826">
    <property type="entry name" value="Transketolase_BS"/>
</dbReference>
<gene>
    <name evidence="10" type="ORF">HZB08_03295</name>
</gene>
<proteinExistence type="predicted"/>
<evidence type="ECO:0000259" key="9">
    <source>
        <dbReference type="SMART" id="SM00861"/>
    </source>
</evidence>
<dbReference type="PROSITE" id="PS00801">
    <property type="entry name" value="TRANSKETOLASE_1"/>
    <property type="match status" value="1"/>
</dbReference>
<keyword evidence="6" id="KW-0460">Magnesium</keyword>
<dbReference type="NCBIfam" id="NF003933">
    <property type="entry name" value="PRK05444.2-2"/>
    <property type="match status" value="1"/>
</dbReference>
<dbReference type="GO" id="GO:0019288">
    <property type="term" value="P:isopentenyl diphosphate biosynthetic process, methylerythritol 4-phosphate pathway"/>
    <property type="evidence" value="ECO:0007669"/>
    <property type="project" value="TreeGrafter"/>
</dbReference>
<dbReference type="GO" id="GO:0005829">
    <property type="term" value="C:cytosol"/>
    <property type="evidence" value="ECO:0007669"/>
    <property type="project" value="TreeGrafter"/>
</dbReference>
<dbReference type="CDD" id="cd07033">
    <property type="entry name" value="TPP_PYR_DXS_TK_like"/>
    <property type="match status" value="1"/>
</dbReference>
<dbReference type="GO" id="GO:0008661">
    <property type="term" value="F:1-deoxy-D-xylulose-5-phosphate synthase activity"/>
    <property type="evidence" value="ECO:0007669"/>
    <property type="project" value="UniProtKB-EC"/>
</dbReference>
<dbReference type="InterPro" id="IPR005477">
    <property type="entry name" value="Dxylulose-5-P_synthase"/>
</dbReference>
<dbReference type="CDD" id="cd02007">
    <property type="entry name" value="TPP_DXS"/>
    <property type="match status" value="1"/>
</dbReference>
<name>A0A9D6UMJ2_UNCSA</name>
<keyword evidence="7" id="KW-0786">Thiamine pyrophosphate</keyword>
<comment type="subunit">
    <text evidence="3">Homodimer.</text>
</comment>
<feature type="region of interest" description="Disordered" evidence="8">
    <location>
        <begin position="289"/>
        <end position="312"/>
    </location>
</feature>
<dbReference type="Pfam" id="PF02779">
    <property type="entry name" value="Transket_pyr"/>
    <property type="match status" value="1"/>
</dbReference>
<comment type="cofactor">
    <cofactor evidence="2">
        <name>thiamine diphosphate</name>
        <dbReference type="ChEBI" id="CHEBI:58937"/>
    </cofactor>
</comment>
<dbReference type="AlphaFoldDB" id="A0A9D6UMJ2"/>
<dbReference type="EC" id="2.2.1.7" evidence="10"/>
<dbReference type="GO" id="GO:0046872">
    <property type="term" value="F:metal ion binding"/>
    <property type="evidence" value="ECO:0007669"/>
    <property type="project" value="UniProtKB-KW"/>
</dbReference>
<evidence type="ECO:0000256" key="6">
    <source>
        <dbReference type="ARBA" id="ARBA00022842"/>
    </source>
</evidence>
<dbReference type="Gene3D" id="3.40.50.970">
    <property type="match status" value="2"/>
</dbReference>
<evidence type="ECO:0000256" key="1">
    <source>
        <dbReference type="ARBA" id="ARBA00001946"/>
    </source>
</evidence>
<dbReference type="SMART" id="SM00861">
    <property type="entry name" value="Transket_pyr"/>
    <property type="match status" value="1"/>
</dbReference>
<protein>
    <submittedName>
        <fullName evidence="10">1-deoxy-D-xylulose-5-phosphate synthase</fullName>
        <ecNumber evidence="10">2.2.1.7</ecNumber>
    </submittedName>
</protein>
<evidence type="ECO:0000313" key="11">
    <source>
        <dbReference type="Proteomes" id="UP000808761"/>
    </source>
</evidence>
<comment type="cofactor">
    <cofactor evidence="1">
        <name>Mg(2+)</name>
        <dbReference type="ChEBI" id="CHEBI:18420"/>
    </cofactor>
</comment>
<reference evidence="10" key="1">
    <citation type="submission" date="2020-07" db="EMBL/GenBank/DDBJ databases">
        <title>Huge and variable diversity of episymbiotic CPR bacteria and DPANN archaea in groundwater ecosystems.</title>
        <authorList>
            <person name="He C.Y."/>
            <person name="Keren R."/>
            <person name="Whittaker M."/>
            <person name="Farag I.F."/>
            <person name="Doudna J."/>
            <person name="Cate J.H.D."/>
            <person name="Banfield J.F."/>
        </authorList>
    </citation>
    <scope>NUCLEOTIDE SEQUENCE</scope>
    <source>
        <strain evidence="10">NC_groundwater_1860_Pr3_B-0.1um_51_7</strain>
    </source>
</reference>
<dbReference type="InterPro" id="IPR049557">
    <property type="entry name" value="Transketolase_CS"/>
</dbReference>
<dbReference type="PANTHER" id="PTHR43322">
    <property type="entry name" value="1-D-DEOXYXYLULOSE 5-PHOSPHATE SYNTHASE-RELATED"/>
    <property type="match status" value="1"/>
</dbReference>
<feature type="domain" description="Transketolase-like pyrimidine-binding" evidence="9">
    <location>
        <begin position="319"/>
        <end position="453"/>
    </location>
</feature>
<dbReference type="SUPFAM" id="SSF52518">
    <property type="entry name" value="Thiamin diphosphate-binding fold (THDP-binding)"/>
    <property type="match status" value="1"/>
</dbReference>
<dbReference type="PANTHER" id="PTHR43322:SF5">
    <property type="entry name" value="1-DEOXY-D-XYLULOSE-5-PHOSPHATE SYNTHASE, CHLOROPLASTIC"/>
    <property type="match status" value="1"/>
</dbReference>
<evidence type="ECO:0000256" key="5">
    <source>
        <dbReference type="ARBA" id="ARBA00022723"/>
    </source>
</evidence>
<evidence type="ECO:0000256" key="8">
    <source>
        <dbReference type="SAM" id="MobiDB-lite"/>
    </source>
</evidence>
<dbReference type="InterPro" id="IPR005475">
    <property type="entry name" value="Transketolase-like_Pyr-bd"/>
</dbReference>
<dbReference type="GO" id="GO:0016114">
    <property type="term" value="P:terpenoid biosynthetic process"/>
    <property type="evidence" value="ECO:0007669"/>
    <property type="project" value="InterPro"/>
</dbReference>
<dbReference type="NCBIfam" id="TIGR00204">
    <property type="entry name" value="dxs"/>
    <property type="match status" value="1"/>
</dbReference>
<keyword evidence="4 10" id="KW-0808">Transferase</keyword>
<evidence type="ECO:0000256" key="7">
    <source>
        <dbReference type="ARBA" id="ARBA00023052"/>
    </source>
</evidence>
<evidence type="ECO:0000313" key="10">
    <source>
        <dbReference type="EMBL" id="MBI5079026.1"/>
    </source>
</evidence>
<dbReference type="EMBL" id="JACRKR010000163">
    <property type="protein sequence ID" value="MBI5079026.1"/>
    <property type="molecule type" value="Genomic_DNA"/>
</dbReference>
<dbReference type="Proteomes" id="UP000808761">
    <property type="component" value="Unassembled WGS sequence"/>
</dbReference>
<dbReference type="InterPro" id="IPR029061">
    <property type="entry name" value="THDP-binding"/>
</dbReference>